<feature type="transmembrane region" description="Helical" evidence="2">
    <location>
        <begin position="268"/>
        <end position="289"/>
    </location>
</feature>
<feature type="transmembrane region" description="Helical" evidence="2">
    <location>
        <begin position="111"/>
        <end position="129"/>
    </location>
</feature>
<dbReference type="AlphaFoldDB" id="A0A7U5K8T9"/>
<reference evidence="4 5" key="1">
    <citation type="journal article" date="2014" name="BMC Vet. Res.">
        <title>First report of Corynebacterium pseudotuberculosis from caseous lymphadenitis lesions in Black Alentejano pig (Sus scrofa domesticus).</title>
        <authorList>
            <person name="Oliveira M."/>
            <person name="Barroco C."/>
            <person name="Mottola C."/>
            <person name="Santos R."/>
            <person name="Lemsaddek A."/>
            <person name="Tavares L."/>
            <person name="Semedo-Lemsaddek T."/>
        </authorList>
    </citation>
    <scope>NUCLEOTIDE SEQUENCE [LARGE SCALE GENOMIC DNA]</scope>
    <source>
        <strain evidence="4 5">PO100/5</strain>
    </source>
</reference>
<feature type="transmembrane region" description="Helical" evidence="2">
    <location>
        <begin position="341"/>
        <end position="360"/>
    </location>
</feature>
<feature type="transmembrane region" description="Helical" evidence="2">
    <location>
        <begin position="73"/>
        <end position="91"/>
    </location>
</feature>
<gene>
    <name evidence="4" type="ORF">CBE74_03295</name>
</gene>
<evidence type="ECO:0000256" key="1">
    <source>
        <dbReference type="SAM" id="MobiDB-lite"/>
    </source>
</evidence>
<dbReference type="PANTHER" id="PTHR30590">
    <property type="entry name" value="INNER MEMBRANE PROTEIN"/>
    <property type="match status" value="1"/>
</dbReference>
<keyword evidence="5" id="KW-1185">Reference proteome</keyword>
<feature type="region of interest" description="Disordered" evidence="1">
    <location>
        <begin position="1"/>
        <end position="51"/>
    </location>
</feature>
<dbReference type="GeneID" id="75007303"/>
<keyword evidence="2" id="KW-0472">Membrane</keyword>
<organism evidence="4 5">
    <name type="scientific">Corynebacterium silvaticum</name>
    <dbReference type="NCBI Taxonomy" id="2320431"/>
    <lineage>
        <taxon>Bacteria</taxon>
        <taxon>Bacillati</taxon>
        <taxon>Actinomycetota</taxon>
        <taxon>Actinomycetes</taxon>
        <taxon>Mycobacteriales</taxon>
        <taxon>Corynebacteriaceae</taxon>
        <taxon>Corynebacterium</taxon>
    </lineage>
</organism>
<reference evidence="4 5" key="2">
    <citation type="journal article" date="2020" name="Antonie Van Leeuwenhoek">
        <title>Phylogenomic characterisation of a novel corynebacterial species pathogenic to animals.</title>
        <authorList>
            <person name="Moller J."/>
            <person name="Musella L."/>
            <person name="Melnikov V."/>
            <person name="Geissdorfer W."/>
            <person name="Burkovski A."/>
            <person name="Sangal V."/>
        </authorList>
    </citation>
    <scope>NUCLEOTIDE SEQUENCE [LARGE SCALE GENOMIC DNA]</scope>
    <source>
        <strain evidence="4 5">PO100/5</strain>
    </source>
</reference>
<accession>A0A7U5K8T9</accession>
<evidence type="ECO:0000313" key="5">
    <source>
        <dbReference type="Proteomes" id="UP000195652"/>
    </source>
</evidence>
<feature type="transmembrane region" description="Helical" evidence="2">
    <location>
        <begin position="402"/>
        <end position="421"/>
    </location>
</feature>
<name>A0A7U5K8T9_9CORY</name>
<feature type="domain" description="Heparan-alpha-glucosaminide N-acetyltransferase catalytic" evidence="3">
    <location>
        <begin position="67"/>
        <end position="268"/>
    </location>
</feature>
<keyword evidence="2" id="KW-0812">Transmembrane</keyword>
<feature type="transmembrane region" description="Helical" evidence="2">
    <location>
        <begin position="367"/>
        <end position="390"/>
    </location>
</feature>
<dbReference type="InterPro" id="IPR052529">
    <property type="entry name" value="Bact_Transport_Assoc"/>
</dbReference>
<dbReference type="PANTHER" id="PTHR30590:SF3">
    <property type="entry name" value="HYPOTHETICAL MEMBRANE SPANNING PROTEIN"/>
    <property type="match status" value="1"/>
</dbReference>
<feature type="transmembrane region" description="Helical" evidence="2">
    <location>
        <begin position="141"/>
        <end position="157"/>
    </location>
</feature>
<feature type="transmembrane region" description="Helical" evidence="2">
    <location>
        <begin position="163"/>
        <end position="182"/>
    </location>
</feature>
<evidence type="ECO:0000256" key="2">
    <source>
        <dbReference type="SAM" id="Phobius"/>
    </source>
</evidence>
<reference evidence="4 5" key="3">
    <citation type="journal article" date="2020" name="Int. J. Syst. Evol. Microbiol.">
        <title>Corynebacterium silvaticum sp. nov., a unique group of NTTB corynebacteria in wild boar and roe deer.</title>
        <authorList>
            <person name="Dangel A."/>
            <person name="Berger A."/>
            <person name="Rau J."/>
            <person name="Eisenberg T."/>
            <person name="Kampfer P."/>
            <person name="Margos G."/>
            <person name="Contzen M."/>
            <person name="Busse H.J."/>
            <person name="Konrad R."/>
            <person name="Peters M."/>
            <person name="Sting R."/>
            <person name="Sing A."/>
        </authorList>
    </citation>
    <scope>NUCLEOTIDE SEQUENCE [LARGE SCALE GENOMIC DNA]</scope>
    <source>
        <strain evidence="4 5">PO100/5</strain>
    </source>
</reference>
<dbReference type="RefSeq" id="WP_087453532.1">
    <property type="nucleotide sequence ID" value="NZ_CP021417.2"/>
</dbReference>
<keyword evidence="2" id="KW-1133">Transmembrane helix</keyword>
<dbReference type="Proteomes" id="UP000195652">
    <property type="component" value="Chromosome"/>
</dbReference>
<evidence type="ECO:0000259" key="3">
    <source>
        <dbReference type="Pfam" id="PF07786"/>
    </source>
</evidence>
<evidence type="ECO:0000313" key="4">
    <source>
        <dbReference type="EMBL" id="ARU45686.1"/>
    </source>
</evidence>
<reference evidence="4 5" key="4">
    <citation type="journal article" date="2020" name="PLoS ONE">
        <title>Taxonomic classification of strain PO100/5 shows a broader geographic distribution and genetic markers of the recently described Corynebacterium silvaticum.</title>
        <authorList>
            <person name="Viana M.V.C."/>
            <person name="Profeta R."/>
            <person name="da Silva A.L."/>
            <person name="Hurtado R."/>
            <person name="Cerqueira J.C."/>
            <person name="Ribeiro B.F.S."/>
            <person name="Almeida M.O."/>
            <person name="Morais-Rodrigues F."/>
            <person name="Soares S.C."/>
            <person name="Oliveira M."/>
            <person name="Tavares L."/>
            <person name="Figueiredo H."/>
            <person name="Wattam A.R."/>
            <person name="Barh D."/>
            <person name="Ghosh P."/>
            <person name="Silva A."/>
            <person name="Azevedo V."/>
        </authorList>
    </citation>
    <scope>NUCLEOTIDE SEQUENCE [LARGE SCALE GENOMIC DNA]</scope>
    <source>
        <strain evidence="4 5">PO100/5</strain>
    </source>
</reference>
<feature type="transmembrane region" description="Helical" evidence="2">
    <location>
        <begin position="189"/>
        <end position="211"/>
    </location>
</feature>
<dbReference type="KEGG" id="csil:CBE74_03295"/>
<feature type="compositionally biased region" description="Polar residues" evidence="1">
    <location>
        <begin position="1"/>
        <end position="14"/>
    </location>
</feature>
<dbReference type="EMBL" id="CP021417">
    <property type="protein sequence ID" value="ARU45686.1"/>
    <property type="molecule type" value="Genomic_DNA"/>
</dbReference>
<dbReference type="Pfam" id="PF07786">
    <property type="entry name" value="HGSNAT_cat"/>
    <property type="match status" value="1"/>
</dbReference>
<dbReference type="InterPro" id="IPR012429">
    <property type="entry name" value="HGSNAT_cat"/>
</dbReference>
<feature type="transmembrane region" description="Helical" evidence="2">
    <location>
        <begin position="231"/>
        <end position="256"/>
    </location>
</feature>
<proteinExistence type="predicted"/>
<sequence>MTSQISTQPQTSDAATRPQPGPARVRPIWDGEAEVVPQPYSPPPEPEIRPSRWNKELAFGPSADPRRITGIDAARGFALVGMIAIHVLPAYNKYTDQPTLIWQLFGGHSSALFALLAGVTIALLTGGNMPHVGRAIQRDRVSLAVRAVIVFVLGLALDELNLPVSNILPYYGLLFLLAVGLVSLRIRTLLILAAGFIVAGPLAIFAVNSWGGYTTTLNPSFSSLISLPVDTIITLFVGGTYPVVTWMAYICVGIALGRMNLQWLITQTRLIALGAVAAITGFLSSTFLIDYAGGFTQLYYHTDNYDVEDILRVIDFGPEIHIPTDTWWWLAINGPHVNTPFSLLTSLGAATLALGSFLVITRMLKNLFIPLISTGAMTLTLYISHMLLMAALKESTEALPTLWFILHVLGALLFGTAWRLARGRGPLEEIVSKISKRVSKILIPVRPKTVSAAEN</sequence>
<protein>
    <submittedName>
        <fullName evidence="4">Heparan-alpha-glucosaminide N-acetyltransferase domain-containing protein</fullName>
    </submittedName>
</protein>